<evidence type="ECO:0000256" key="12">
    <source>
        <dbReference type="SAM" id="Coils"/>
    </source>
</evidence>
<dbReference type="Pfam" id="PF00005">
    <property type="entry name" value="ABC_tran"/>
    <property type="match status" value="2"/>
</dbReference>
<evidence type="ECO:0000256" key="8">
    <source>
        <dbReference type="ARBA" id="ARBA00022840"/>
    </source>
</evidence>
<keyword evidence="4" id="KW-0699">rRNA-binding</keyword>
<reference evidence="15" key="1">
    <citation type="journal article" date="2021" name="PeerJ">
        <title>Extensive microbial diversity within the chicken gut microbiome revealed by metagenomics and culture.</title>
        <authorList>
            <person name="Gilroy R."/>
            <person name="Ravi A."/>
            <person name="Getino M."/>
            <person name="Pursley I."/>
            <person name="Horton D.L."/>
            <person name="Alikhan N.F."/>
            <person name="Baker D."/>
            <person name="Gharbi K."/>
            <person name="Hall N."/>
            <person name="Watson M."/>
            <person name="Adriaenssens E.M."/>
            <person name="Foster-Nyarko E."/>
            <person name="Jarju S."/>
            <person name="Secka A."/>
            <person name="Antonio M."/>
            <person name="Oren A."/>
            <person name="Chaudhuri R.R."/>
            <person name="La Ragione R."/>
            <person name="Hildebrand F."/>
            <person name="Pallen M.J."/>
        </authorList>
    </citation>
    <scope>NUCLEOTIDE SEQUENCE</scope>
    <source>
        <strain evidence="15">ChiSjej1B19-5720</strain>
    </source>
</reference>
<dbReference type="PROSITE" id="PS00211">
    <property type="entry name" value="ABC_TRANSPORTER_1"/>
    <property type="match status" value="1"/>
</dbReference>
<dbReference type="InterPro" id="IPR027417">
    <property type="entry name" value="P-loop_NTPase"/>
</dbReference>
<evidence type="ECO:0000256" key="7">
    <source>
        <dbReference type="ARBA" id="ARBA00022801"/>
    </source>
</evidence>
<dbReference type="Gene3D" id="1.10.287.380">
    <property type="entry name" value="Valyl-tRNA synthetase, C-terminal domain"/>
    <property type="match status" value="1"/>
</dbReference>
<dbReference type="AlphaFoldDB" id="A0A9D2LRS1"/>
<dbReference type="InterPro" id="IPR037118">
    <property type="entry name" value="Val-tRNA_synth_C_sf"/>
</dbReference>
<dbReference type="Pfam" id="PF12848">
    <property type="entry name" value="ABC_tran_Xtn"/>
    <property type="match status" value="1"/>
</dbReference>
<keyword evidence="10" id="KW-0694">RNA-binding</keyword>
<feature type="region of interest" description="Disordered" evidence="13">
    <location>
        <begin position="495"/>
        <end position="518"/>
    </location>
</feature>
<dbReference type="FunFam" id="3.40.50.300:FF:000011">
    <property type="entry name" value="Putative ABC transporter ATP-binding component"/>
    <property type="match status" value="1"/>
</dbReference>
<dbReference type="Proteomes" id="UP000823842">
    <property type="component" value="Unassembled WGS sequence"/>
</dbReference>
<evidence type="ECO:0000256" key="13">
    <source>
        <dbReference type="SAM" id="MobiDB-lite"/>
    </source>
</evidence>
<dbReference type="InterPro" id="IPR032524">
    <property type="entry name" value="ABC_tran_C"/>
</dbReference>
<dbReference type="InterPro" id="IPR003593">
    <property type="entry name" value="AAA+_ATPase"/>
</dbReference>
<keyword evidence="2" id="KW-0963">Cytoplasm</keyword>
<dbReference type="PROSITE" id="PS50893">
    <property type="entry name" value="ABC_TRANSPORTER_2"/>
    <property type="match status" value="2"/>
</dbReference>
<evidence type="ECO:0000256" key="1">
    <source>
        <dbReference type="ARBA" id="ARBA00005868"/>
    </source>
</evidence>
<evidence type="ECO:0000256" key="11">
    <source>
        <dbReference type="ARBA" id="ARBA00022917"/>
    </source>
</evidence>
<evidence type="ECO:0000256" key="4">
    <source>
        <dbReference type="ARBA" id="ARBA00022730"/>
    </source>
</evidence>
<keyword evidence="12" id="KW-0175">Coiled coil</keyword>
<organism evidence="15 16">
    <name type="scientific">Candidatus Blautia faecavium</name>
    <dbReference type="NCBI Taxonomy" id="2838487"/>
    <lineage>
        <taxon>Bacteria</taxon>
        <taxon>Bacillati</taxon>
        <taxon>Bacillota</taxon>
        <taxon>Clostridia</taxon>
        <taxon>Lachnospirales</taxon>
        <taxon>Lachnospiraceae</taxon>
        <taxon>Blautia</taxon>
    </lineage>
</organism>
<evidence type="ECO:0000259" key="14">
    <source>
        <dbReference type="PROSITE" id="PS50893"/>
    </source>
</evidence>
<dbReference type="EMBL" id="DWYZ01000041">
    <property type="protein sequence ID" value="HJB27498.1"/>
    <property type="molecule type" value="Genomic_DNA"/>
</dbReference>
<dbReference type="PANTHER" id="PTHR42855">
    <property type="entry name" value="ABC TRANSPORTER ATP-BINDING SUBUNIT"/>
    <property type="match status" value="1"/>
</dbReference>
<dbReference type="GO" id="GO:0019843">
    <property type="term" value="F:rRNA binding"/>
    <property type="evidence" value="ECO:0007669"/>
    <property type="project" value="UniProtKB-KW"/>
</dbReference>
<evidence type="ECO:0000256" key="2">
    <source>
        <dbReference type="ARBA" id="ARBA00022490"/>
    </source>
</evidence>
<dbReference type="InterPro" id="IPR051309">
    <property type="entry name" value="ABCF_ATPase"/>
</dbReference>
<feature type="domain" description="ABC transporter" evidence="14">
    <location>
        <begin position="4"/>
        <end position="217"/>
    </location>
</feature>
<name>A0A9D2LRS1_9FIRM</name>
<keyword evidence="6" id="KW-0547">Nucleotide-binding</keyword>
<dbReference type="SMART" id="SM00382">
    <property type="entry name" value="AAA"/>
    <property type="match status" value="2"/>
</dbReference>
<evidence type="ECO:0000256" key="9">
    <source>
        <dbReference type="ARBA" id="ARBA00022845"/>
    </source>
</evidence>
<keyword evidence="8 15" id="KW-0067">ATP-binding</keyword>
<dbReference type="FunFam" id="3.40.50.300:FF:000183">
    <property type="entry name" value="ABC transporter ATP-binding protein yjjK"/>
    <property type="match status" value="1"/>
</dbReference>
<evidence type="ECO:0000256" key="6">
    <source>
        <dbReference type="ARBA" id="ARBA00022741"/>
    </source>
</evidence>
<dbReference type="GO" id="GO:0005524">
    <property type="term" value="F:ATP binding"/>
    <property type="evidence" value="ECO:0007669"/>
    <property type="project" value="UniProtKB-KW"/>
</dbReference>
<evidence type="ECO:0000256" key="10">
    <source>
        <dbReference type="ARBA" id="ARBA00022884"/>
    </source>
</evidence>
<keyword evidence="3" id="KW-0820">tRNA-binding</keyword>
<keyword evidence="5" id="KW-0677">Repeat</keyword>
<dbReference type="GO" id="GO:0016887">
    <property type="term" value="F:ATP hydrolysis activity"/>
    <property type="evidence" value="ECO:0007669"/>
    <property type="project" value="InterPro"/>
</dbReference>
<dbReference type="Pfam" id="PF16326">
    <property type="entry name" value="ABC_tran_CTD"/>
    <property type="match status" value="1"/>
</dbReference>
<dbReference type="GO" id="GO:0003677">
    <property type="term" value="F:DNA binding"/>
    <property type="evidence" value="ECO:0007669"/>
    <property type="project" value="InterPro"/>
</dbReference>
<feature type="coiled-coil region" evidence="12">
    <location>
        <begin position="538"/>
        <end position="589"/>
    </location>
</feature>
<dbReference type="InterPro" id="IPR003439">
    <property type="entry name" value="ABC_transporter-like_ATP-bd"/>
</dbReference>
<keyword evidence="9" id="KW-0810">Translation regulation</keyword>
<dbReference type="PANTHER" id="PTHR42855:SF1">
    <property type="entry name" value="ABC TRANSPORTER DOMAIN-CONTAINING PROTEIN"/>
    <property type="match status" value="1"/>
</dbReference>
<dbReference type="GO" id="GO:0006412">
    <property type="term" value="P:translation"/>
    <property type="evidence" value="ECO:0007669"/>
    <property type="project" value="UniProtKB-KW"/>
</dbReference>
<keyword evidence="7" id="KW-0378">Hydrolase</keyword>
<evidence type="ECO:0000256" key="3">
    <source>
        <dbReference type="ARBA" id="ARBA00022555"/>
    </source>
</evidence>
<dbReference type="GO" id="GO:0000049">
    <property type="term" value="F:tRNA binding"/>
    <property type="evidence" value="ECO:0007669"/>
    <property type="project" value="UniProtKB-KW"/>
</dbReference>
<dbReference type="GO" id="GO:0006417">
    <property type="term" value="P:regulation of translation"/>
    <property type="evidence" value="ECO:0007669"/>
    <property type="project" value="UniProtKB-KW"/>
</dbReference>
<accession>A0A9D2LRS1</accession>
<dbReference type="Gene3D" id="3.40.50.300">
    <property type="entry name" value="P-loop containing nucleotide triphosphate hydrolases"/>
    <property type="match status" value="2"/>
</dbReference>
<protein>
    <submittedName>
        <fullName evidence="15">ABC-F family ATP-binding cassette domain-containing protein</fullName>
    </submittedName>
</protein>
<dbReference type="SUPFAM" id="SSF52540">
    <property type="entry name" value="P-loop containing nucleoside triphosphate hydrolases"/>
    <property type="match status" value="2"/>
</dbReference>
<feature type="domain" description="ABC transporter" evidence="14">
    <location>
        <begin position="281"/>
        <end position="498"/>
    </location>
</feature>
<gene>
    <name evidence="15" type="ORF">IAA06_01705</name>
</gene>
<evidence type="ECO:0000313" key="16">
    <source>
        <dbReference type="Proteomes" id="UP000823842"/>
    </source>
</evidence>
<comment type="similarity">
    <text evidence="1">Belongs to the ABC transporter superfamily. ABCF family. Translational throttle EttA subfamily.</text>
</comment>
<comment type="caution">
    <text evidence="15">The sequence shown here is derived from an EMBL/GenBank/DDBJ whole genome shotgun (WGS) entry which is preliminary data.</text>
</comment>
<sequence>MNVLNIEHITKVYGDKTIFDDVSYGISEGDKIGIIGINGTGKTTLLRIIAGIAPPDEGQVVTQNGLRVTYLPQNPQFPSDATILSYVTEGVTEQSWNPQTEAKTVLNRLGIQDHEEEIVHLSGGEKKRVALARTLVNPADVLILDEPTNHLDNEMAAWLEDYLNRFKGVVIMVTHDRYFLDRVTNKILEISHGKLYSYEANYSKFLEMKAQREEMEEASERKRQSILRMELEWAKRGCRARSTKQKARLDRLEALKNGTAPVRDAQAEIDSVQSRMGKKTIELKGISKSFGKKVCIRDFSYIVLKNQRLGIIGPNGCGKSTLLKIIAGIVQPDEGEVEIGETIKIGYFSQEGEKMDENQRVIDYIRDVAEYIPTKEGLVSASKLLERFLFDSSLQYAPIGKLSGGERKRLYLMKILAGAPNVLLLDEITNDIDIPTLTILEDYLDSFSGIVIAVSHDRYFLDNMADRIFAFEGEGSLVQYEGNYTDYLEARKKKGEDLNQGAEEKSAKPGEKKEESIKSWKQNRPQKLKFSYMEQKEYETIDDEIASLEDKLAGIEEDILKNATNSGKLNELTREKEASEALLEEKMDRWVYLNDLAEKIAQQKK</sequence>
<dbReference type="InterPro" id="IPR032781">
    <property type="entry name" value="ABC_tran_Xtn"/>
</dbReference>
<reference evidence="15" key="2">
    <citation type="submission" date="2021-04" db="EMBL/GenBank/DDBJ databases">
        <authorList>
            <person name="Gilroy R."/>
        </authorList>
    </citation>
    <scope>NUCLEOTIDE SEQUENCE</scope>
    <source>
        <strain evidence="15">ChiSjej1B19-5720</strain>
    </source>
</reference>
<dbReference type="InterPro" id="IPR017871">
    <property type="entry name" value="ABC_transporter-like_CS"/>
</dbReference>
<evidence type="ECO:0000256" key="5">
    <source>
        <dbReference type="ARBA" id="ARBA00022737"/>
    </source>
</evidence>
<keyword evidence="11" id="KW-0648">Protein biosynthesis</keyword>
<evidence type="ECO:0000313" key="15">
    <source>
        <dbReference type="EMBL" id="HJB27498.1"/>
    </source>
</evidence>
<dbReference type="CDD" id="cd03221">
    <property type="entry name" value="ABCF_EF-3"/>
    <property type="match status" value="2"/>
</dbReference>
<proteinExistence type="inferred from homology"/>